<dbReference type="HAMAP" id="MF_00182">
    <property type="entry name" value="Formyl_trans"/>
    <property type="match status" value="1"/>
</dbReference>
<dbReference type="Proteomes" id="UP001149719">
    <property type="component" value="Unassembled WGS sequence"/>
</dbReference>
<dbReference type="InterPro" id="IPR011034">
    <property type="entry name" value="Formyl_transferase-like_C_sf"/>
</dbReference>
<dbReference type="InterPro" id="IPR036477">
    <property type="entry name" value="Formyl_transf_N_sf"/>
</dbReference>
<dbReference type="GO" id="GO:0004479">
    <property type="term" value="F:methionyl-tRNA formyltransferase activity"/>
    <property type="evidence" value="ECO:0007669"/>
    <property type="project" value="UniProtKB-EC"/>
</dbReference>
<dbReference type="InterPro" id="IPR005794">
    <property type="entry name" value="Fmt"/>
</dbReference>
<sequence>MSASSLTIREASHQPLRIIFAGTPEFAAASLQALLDKASSRNYQIIAVYTQPDRPAGRGQKLVASPVKTLAAEHDIPVFQPINFRQDEDQNTLSELNADLMIVAAYGLILPKTVLDMPKLGCINVHASLLPRWRGAAPIHRAVIEGDTETGITIMQMDVGLDTGDMLLKASCPISKTQTSGELHDQLAILGGETLINALDQMDTGTLTREKQDDQYACYASKLVKQEGELDWNAEASALVRKVLGLSPWPVAYTETSKGTMRIHGAYLVDDHTTSTAGEITEVTKDAIHVATGKGTVALTVIQFAGGKRLTIKDALNGKHSDLLQVGQIISKGISHVG</sequence>
<dbReference type="PANTHER" id="PTHR11138">
    <property type="entry name" value="METHIONYL-TRNA FORMYLTRANSFERASE"/>
    <property type="match status" value="1"/>
</dbReference>
<dbReference type="NCBIfam" id="TIGR00460">
    <property type="entry name" value="fmt"/>
    <property type="match status" value="1"/>
</dbReference>
<dbReference type="InterPro" id="IPR005793">
    <property type="entry name" value="Formyl_trans_C"/>
</dbReference>
<dbReference type="SUPFAM" id="SSF53328">
    <property type="entry name" value="Formyltransferase"/>
    <property type="match status" value="1"/>
</dbReference>
<evidence type="ECO:0000259" key="10">
    <source>
        <dbReference type="Pfam" id="PF02911"/>
    </source>
</evidence>
<protein>
    <recommendedName>
        <fullName evidence="4 8">Methionyl-tRNA formyltransferase</fullName>
        <ecNumber evidence="3 8">2.1.2.9</ecNumber>
    </recommendedName>
</protein>
<dbReference type="CDD" id="cd08704">
    <property type="entry name" value="Met_tRNA_FMT_C"/>
    <property type="match status" value="1"/>
</dbReference>
<comment type="function">
    <text evidence="1 8">Attaches a formyl group to the free amino group of methionyl-tRNA(fMet). The formyl group appears to play a dual role in the initiator identity of N-formylmethionyl-tRNA by promoting its recognition by IF2 and preventing the misappropriation of this tRNA by the elongation apparatus.</text>
</comment>
<evidence type="ECO:0000256" key="2">
    <source>
        <dbReference type="ARBA" id="ARBA00010699"/>
    </source>
</evidence>
<dbReference type="EC" id="2.1.2.9" evidence="3 8"/>
<dbReference type="InterPro" id="IPR037022">
    <property type="entry name" value="Formyl_trans_C_sf"/>
</dbReference>
<dbReference type="InterPro" id="IPR044135">
    <property type="entry name" value="Met-tRNA-FMT_C"/>
</dbReference>
<dbReference type="SUPFAM" id="SSF50486">
    <property type="entry name" value="FMT C-terminal domain-like"/>
    <property type="match status" value="1"/>
</dbReference>
<accession>A0ABT4JUE9</accession>
<keyword evidence="6 8" id="KW-0648">Protein biosynthesis</keyword>
<dbReference type="Gene3D" id="3.40.50.170">
    <property type="entry name" value="Formyl transferase, N-terminal domain"/>
    <property type="match status" value="1"/>
</dbReference>
<comment type="similarity">
    <text evidence="2 8">Belongs to the Fmt family.</text>
</comment>
<evidence type="ECO:0000256" key="7">
    <source>
        <dbReference type="ARBA" id="ARBA00048558"/>
    </source>
</evidence>
<keyword evidence="12" id="KW-1185">Reference proteome</keyword>
<comment type="caution">
    <text evidence="11">The sequence shown here is derived from an EMBL/GenBank/DDBJ whole genome shotgun (WGS) entry which is preliminary data.</text>
</comment>
<dbReference type="Pfam" id="PF00551">
    <property type="entry name" value="Formyl_trans_N"/>
    <property type="match status" value="1"/>
</dbReference>
<dbReference type="PANTHER" id="PTHR11138:SF5">
    <property type="entry name" value="METHIONYL-TRNA FORMYLTRANSFERASE, MITOCHONDRIAL"/>
    <property type="match status" value="1"/>
</dbReference>
<name>A0ABT4JUE9_9GAMM</name>
<evidence type="ECO:0000256" key="1">
    <source>
        <dbReference type="ARBA" id="ARBA00002606"/>
    </source>
</evidence>
<reference evidence="11" key="1">
    <citation type="submission" date="2022-12" db="EMBL/GenBank/DDBJ databases">
        <title>Marinomonas 15G1-11 sp. nov, isolated from marine algae.</title>
        <authorList>
            <person name="Butt M."/>
            <person name="Choi D.G."/>
            <person name="Kim J.M."/>
            <person name="Lee J.K."/>
            <person name="Baek J.H."/>
            <person name="Jeon C.O."/>
        </authorList>
    </citation>
    <scope>NUCLEOTIDE SEQUENCE</scope>
    <source>
        <strain evidence="11">15G1-11</strain>
    </source>
</reference>
<dbReference type="Gene3D" id="3.10.25.10">
    <property type="entry name" value="Formyl transferase, C-terminal domain"/>
    <property type="match status" value="1"/>
</dbReference>
<organism evidence="11 12">
    <name type="scientific">Marinomonas phaeophyticola</name>
    <dbReference type="NCBI Taxonomy" id="3004091"/>
    <lineage>
        <taxon>Bacteria</taxon>
        <taxon>Pseudomonadati</taxon>
        <taxon>Pseudomonadota</taxon>
        <taxon>Gammaproteobacteria</taxon>
        <taxon>Oceanospirillales</taxon>
        <taxon>Oceanospirillaceae</taxon>
        <taxon>Marinomonas</taxon>
    </lineage>
</organism>
<feature type="domain" description="Formyl transferase C-terminal" evidence="10">
    <location>
        <begin position="222"/>
        <end position="319"/>
    </location>
</feature>
<evidence type="ECO:0000256" key="5">
    <source>
        <dbReference type="ARBA" id="ARBA00022679"/>
    </source>
</evidence>
<evidence type="ECO:0000256" key="8">
    <source>
        <dbReference type="HAMAP-Rule" id="MF_00182"/>
    </source>
</evidence>
<comment type="catalytic activity">
    <reaction evidence="7 8">
        <text>L-methionyl-tRNA(fMet) + (6R)-10-formyltetrahydrofolate = N-formyl-L-methionyl-tRNA(fMet) + (6S)-5,6,7,8-tetrahydrofolate + H(+)</text>
        <dbReference type="Rhea" id="RHEA:24380"/>
        <dbReference type="Rhea" id="RHEA-COMP:9952"/>
        <dbReference type="Rhea" id="RHEA-COMP:9953"/>
        <dbReference type="ChEBI" id="CHEBI:15378"/>
        <dbReference type="ChEBI" id="CHEBI:57453"/>
        <dbReference type="ChEBI" id="CHEBI:78530"/>
        <dbReference type="ChEBI" id="CHEBI:78844"/>
        <dbReference type="ChEBI" id="CHEBI:195366"/>
        <dbReference type="EC" id="2.1.2.9"/>
    </reaction>
</comment>
<feature type="domain" description="Formyl transferase N-terminal" evidence="9">
    <location>
        <begin position="17"/>
        <end position="199"/>
    </location>
</feature>
<dbReference type="CDD" id="cd08646">
    <property type="entry name" value="FMT_core_Met-tRNA-FMT_N"/>
    <property type="match status" value="1"/>
</dbReference>
<dbReference type="InterPro" id="IPR001555">
    <property type="entry name" value="GART_AS"/>
</dbReference>
<dbReference type="Pfam" id="PF02911">
    <property type="entry name" value="Formyl_trans_C"/>
    <property type="match status" value="1"/>
</dbReference>
<feature type="binding site" evidence="8">
    <location>
        <begin position="128"/>
        <end position="131"/>
    </location>
    <ligand>
        <name>(6S)-5,6,7,8-tetrahydrofolate</name>
        <dbReference type="ChEBI" id="CHEBI:57453"/>
    </ligand>
</feature>
<dbReference type="EMBL" id="JAPUBN010000015">
    <property type="protein sequence ID" value="MCZ2721861.1"/>
    <property type="molecule type" value="Genomic_DNA"/>
</dbReference>
<dbReference type="PROSITE" id="PS00373">
    <property type="entry name" value="GART"/>
    <property type="match status" value="1"/>
</dbReference>
<evidence type="ECO:0000256" key="4">
    <source>
        <dbReference type="ARBA" id="ARBA00016014"/>
    </source>
</evidence>
<evidence type="ECO:0000256" key="6">
    <source>
        <dbReference type="ARBA" id="ARBA00022917"/>
    </source>
</evidence>
<proteinExistence type="inferred from homology"/>
<dbReference type="InterPro" id="IPR041711">
    <property type="entry name" value="Met-tRNA-FMT_N"/>
</dbReference>
<keyword evidence="5 8" id="KW-0808">Transferase</keyword>
<dbReference type="InterPro" id="IPR002376">
    <property type="entry name" value="Formyl_transf_N"/>
</dbReference>
<evidence type="ECO:0000313" key="12">
    <source>
        <dbReference type="Proteomes" id="UP001149719"/>
    </source>
</evidence>
<evidence type="ECO:0000259" key="9">
    <source>
        <dbReference type="Pfam" id="PF00551"/>
    </source>
</evidence>
<gene>
    <name evidence="8 11" type="primary">fmt</name>
    <name evidence="11" type="ORF">O1D97_09420</name>
</gene>
<evidence type="ECO:0000313" key="11">
    <source>
        <dbReference type="EMBL" id="MCZ2721861.1"/>
    </source>
</evidence>
<evidence type="ECO:0000256" key="3">
    <source>
        <dbReference type="ARBA" id="ARBA00012261"/>
    </source>
</evidence>
<dbReference type="RefSeq" id="WP_269125005.1">
    <property type="nucleotide sequence ID" value="NZ_JAPUBN010000015.1"/>
</dbReference>